<proteinExistence type="predicted"/>
<dbReference type="Gene3D" id="3.40.190.10">
    <property type="entry name" value="Periplasmic binding protein-like II"/>
    <property type="match status" value="1"/>
</dbReference>
<dbReference type="Proteomes" id="UP000639396">
    <property type="component" value="Unassembled WGS sequence"/>
</dbReference>
<dbReference type="GO" id="GO:0003700">
    <property type="term" value="F:DNA-binding transcription factor activity"/>
    <property type="evidence" value="ECO:0007669"/>
    <property type="project" value="InterPro"/>
</dbReference>
<dbReference type="Pfam" id="PF01547">
    <property type="entry name" value="SBP_bac_1"/>
    <property type="match status" value="1"/>
</dbReference>
<dbReference type="InterPro" id="IPR006059">
    <property type="entry name" value="SBP"/>
</dbReference>
<evidence type="ECO:0000313" key="5">
    <source>
        <dbReference type="EMBL" id="MBD2861476.1"/>
    </source>
</evidence>
<dbReference type="SMART" id="SM00345">
    <property type="entry name" value="HTH_GNTR"/>
    <property type="match status" value="1"/>
</dbReference>
<keyword evidence="2" id="KW-0238">DNA-binding</keyword>
<dbReference type="GO" id="GO:0003677">
    <property type="term" value="F:DNA binding"/>
    <property type="evidence" value="ECO:0007669"/>
    <property type="project" value="UniProtKB-KW"/>
</dbReference>
<dbReference type="Gene3D" id="1.10.10.10">
    <property type="entry name" value="Winged helix-like DNA-binding domain superfamily/Winged helix DNA-binding domain"/>
    <property type="match status" value="1"/>
</dbReference>
<dbReference type="InterPro" id="IPR036390">
    <property type="entry name" value="WH_DNA-bd_sf"/>
</dbReference>
<organism evidence="5 6">
    <name type="scientific">Paenibacillus oceani</name>
    <dbReference type="NCBI Taxonomy" id="2772510"/>
    <lineage>
        <taxon>Bacteria</taxon>
        <taxon>Bacillati</taxon>
        <taxon>Bacillota</taxon>
        <taxon>Bacilli</taxon>
        <taxon>Bacillales</taxon>
        <taxon>Paenibacillaceae</taxon>
        <taxon>Paenibacillus</taxon>
    </lineage>
</organism>
<dbReference type="EMBL" id="JACXJA010000006">
    <property type="protein sequence ID" value="MBD2861476.1"/>
    <property type="molecule type" value="Genomic_DNA"/>
</dbReference>
<dbReference type="PROSITE" id="PS50949">
    <property type="entry name" value="HTH_GNTR"/>
    <property type="match status" value="1"/>
</dbReference>
<name>A0A927C8J6_9BACL</name>
<gene>
    <name evidence="5" type="ORF">IDH45_05670</name>
</gene>
<dbReference type="PANTHER" id="PTHR43649:SF12">
    <property type="entry name" value="DIACETYLCHITOBIOSE BINDING PROTEIN DASA"/>
    <property type="match status" value="1"/>
</dbReference>
<evidence type="ECO:0000259" key="4">
    <source>
        <dbReference type="PROSITE" id="PS50949"/>
    </source>
</evidence>
<keyword evidence="1" id="KW-0805">Transcription regulation</keyword>
<comment type="caution">
    <text evidence="5">The sequence shown here is derived from an EMBL/GenBank/DDBJ whole genome shotgun (WGS) entry which is preliminary data.</text>
</comment>
<evidence type="ECO:0000256" key="1">
    <source>
        <dbReference type="ARBA" id="ARBA00023015"/>
    </source>
</evidence>
<accession>A0A927C8J6</accession>
<dbReference type="CDD" id="cd07377">
    <property type="entry name" value="WHTH_GntR"/>
    <property type="match status" value="1"/>
</dbReference>
<evidence type="ECO:0000256" key="2">
    <source>
        <dbReference type="ARBA" id="ARBA00023125"/>
    </source>
</evidence>
<keyword evidence="3" id="KW-0804">Transcription</keyword>
<sequence length="458" mass="51395">MSAKPKRTTFRIRLEEMLVSLRNDIGMGRYAPGDFLPSEHRLIEQFSLSKNSVRKGLEQLVEQGLVEKVPRIGTRVVQNAAAATVTIRLGYFSTLLEHVNLMTLLNRFHRTYPGIVVQPVPLPSTRSASELADFLNAEPIDVVTVNNEMFETMLENGPASGQLEPLEPSGSLYPFLNRPFTEAGALYVQPFVFSPFVLAYNKVHFRETELTAPDDSWTWDDVAAASKRLSASRGHLGFYMHYLSINRWPLFLLQSGIRFGRSPEGRLAFDRDLLRTAAATGSSLLAAQNVASAYLSERDADAEALFAQQKVSMIVTSYFSINSLRETDLDYDIAPLPHSGKPATLMLAIGLAVNKQSGKKQAAKRFVDYCTGEEAQLFIRKTTLSLPSRKEAAEWSGPDGLNRPSRHEVYRDLVPTYRLYADMNIRYAELVRICAELKLYWAGLDDMDTVSRRIEETV</sequence>
<dbReference type="RefSeq" id="WP_190925537.1">
    <property type="nucleotide sequence ID" value="NZ_JACXJA010000006.1"/>
</dbReference>
<dbReference type="InterPro" id="IPR050490">
    <property type="entry name" value="Bact_solute-bd_prot1"/>
</dbReference>
<reference evidence="5" key="1">
    <citation type="submission" date="2020-09" db="EMBL/GenBank/DDBJ databases">
        <title>A novel bacterium of genus Paenibacillus, isolated from South China Sea.</title>
        <authorList>
            <person name="Huang H."/>
            <person name="Mo K."/>
            <person name="Hu Y."/>
        </authorList>
    </citation>
    <scope>NUCLEOTIDE SEQUENCE</scope>
    <source>
        <strain evidence="5">IB182363</strain>
    </source>
</reference>
<protein>
    <submittedName>
        <fullName evidence="5">Extracellular solute-binding protein</fullName>
    </submittedName>
</protein>
<feature type="domain" description="HTH gntR-type" evidence="4">
    <location>
        <begin position="11"/>
        <end position="79"/>
    </location>
</feature>
<dbReference type="SUPFAM" id="SSF53850">
    <property type="entry name" value="Periplasmic binding protein-like II"/>
    <property type="match status" value="1"/>
</dbReference>
<dbReference type="AlphaFoldDB" id="A0A927C8J6"/>
<keyword evidence="6" id="KW-1185">Reference proteome</keyword>
<dbReference type="Pfam" id="PF00392">
    <property type="entry name" value="GntR"/>
    <property type="match status" value="1"/>
</dbReference>
<evidence type="ECO:0000313" key="6">
    <source>
        <dbReference type="Proteomes" id="UP000639396"/>
    </source>
</evidence>
<dbReference type="SUPFAM" id="SSF46785">
    <property type="entry name" value="Winged helix' DNA-binding domain"/>
    <property type="match status" value="1"/>
</dbReference>
<dbReference type="PRINTS" id="PR00035">
    <property type="entry name" value="HTHGNTR"/>
</dbReference>
<evidence type="ECO:0000256" key="3">
    <source>
        <dbReference type="ARBA" id="ARBA00023163"/>
    </source>
</evidence>
<dbReference type="PANTHER" id="PTHR43649">
    <property type="entry name" value="ARABINOSE-BINDING PROTEIN-RELATED"/>
    <property type="match status" value="1"/>
</dbReference>
<dbReference type="InterPro" id="IPR000524">
    <property type="entry name" value="Tscrpt_reg_HTH_GntR"/>
</dbReference>
<dbReference type="InterPro" id="IPR036388">
    <property type="entry name" value="WH-like_DNA-bd_sf"/>
</dbReference>